<keyword evidence="3" id="KW-1185">Reference proteome</keyword>
<evidence type="ECO:0000313" key="2">
    <source>
        <dbReference type="EMBL" id="KAK6338588.1"/>
    </source>
</evidence>
<dbReference type="AlphaFoldDB" id="A0AAV9UAS2"/>
<protein>
    <submittedName>
        <fullName evidence="2">Uncharacterized protein</fullName>
    </submittedName>
</protein>
<feature type="compositionally biased region" description="Polar residues" evidence="1">
    <location>
        <begin position="178"/>
        <end position="201"/>
    </location>
</feature>
<comment type="caution">
    <text evidence="2">The sequence shown here is derived from an EMBL/GenBank/DDBJ whole genome shotgun (WGS) entry which is preliminary data.</text>
</comment>
<feature type="region of interest" description="Disordered" evidence="1">
    <location>
        <begin position="150"/>
        <end position="225"/>
    </location>
</feature>
<gene>
    <name evidence="2" type="ORF">TWF730_002649</name>
</gene>
<organism evidence="2 3">
    <name type="scientific">Orbilia blumenaviensis</name>
    <dbReference type="NCBI Taxonomy" id="1796055"/>
    <lineage>
        <taxon>Eukaryota</taxon>
        <taxon>Fungi</taxon>
        <taxon>Dikarya</taxon>
        <taxon>Ascomycota</taxon>
        <taxon>Pezizomycotina</taxon>
        <taxon>Orbiliomycetes</taxon>
        <taxon>Orbiliales</taxon>
        <taxon>Orbiliaceae</taxon>
        <taxon>Orbilia</taxon>
    </lineage>
</organism>
<evidence type="ECO:0000313" key="3">
    <source>
        <dbReference type="Proteomes" id="UP001373714"/>
    </source>
</evidence>
<feature type="compositionally biased region" description="Polar residues" evidence="1">
    <location>
        <begin position="150"/>
        <end position="159"/>
    </location>
</feature>
<sequence length="578" mass="63254">MATKATRASTPSAKPSQDPSHSDEQPSSLDEPALIKAFFDYLDNYFSTPSSSWSFHAFEQYASAYPYTRPARRIASVESWHSRLSKIVKCKPPFESASPADVSVARSHLLKRKKETARSARPLAAAVPSITVSNSPMFFGPANISSVSGHAVNNTTSSRPVEAEGSSVEPPKKRQRSESVGTSTPTVDSNVDSWLDITSTPVLDVPSPRVSSEEPQPSSLDAGVGPTATDHVIDALPSTEYKLPSGTLLHAAIDSFLSTPQPAMKTSPFYTDLRSRCIFPHHPPLRLLFQPSDIHHLQSILPTLPLVSATFKSFLTAHQAYLTLNNPVHLPTYPQEMIGDDESVKKEWLYIHASMIHFRTHFSTLQTRALSHGEGWLDVNVWAQLLDTALLFSETLSLDRKELQSCADTPAAVWVVSDANKTGLPSYDGIVRSVNGGGGGVGTRLDLGFVEVKPARVPYPKSSRADREKVIRAMTASLHGFHELMEPSGPIDAGRKETDMTSPSPVIVIGLLCNGLSMTLMRAWRHRESGCVLFAEQGFELEIATLPAVLAACWRVKMGLEETLRVVRGWLPVNQVDW</sequence>
<reference evidence="2 3" key="1">
    <citation type="submission" date="2019-10" db="EMBL/GenBank/DDBJ databases">
        <authorList>
            <person name="Palmer J.M."/>
        </authorList>
    </citation>
    <scope>NUCLEOTIDE SEQUENCE [LARGE SCALE GENOMIC DNA]</scope>
    <source>
        <strain evidence="2 3">TWF730</strain>
    </source>
</reference>
<name>A0AAV9UAS2_9PEZI</name>
<proteinExistence type="predicted"/>
<dbReference type="Proteomes" id="UP001373714">
    <property type="component" value="Unassembled WGS sequence"/>
</dbReference>
<evidence type="ECO:0000256" key="1">
    <source>
        <dbReference type="SAM" id="MobiDB-lite"/>
    </source>
</evidence>
<feature type="region of interest" description="Disordered" evidence="1">
    <location>
        <begin position="1"/>
        <end position="28"/>
    </location>
</feature>
<accession>A0AAV9UAS2</accession>
<feature type="compositionally biased region" description="Polar residues" evidence="1">
    <location>
        <begin position="1"/>
        <end position="19"/>
    </location>
</feature>
<feature type="compositionally biased region" description="Polar residues" evidence="1">
    <location>
        <begin position="209"/>
        <end position="219"/>
    </location>
</feature>
<dbReference type="EMBL" id="JAVHNS010000012">
    <property type="protein sequence ID" value="KAK6338588.1"/>
    <property type="molecule type" value="Genomic_DNA"/>
</dbReference>